<feature type="active site" evidence="12">
    <location>
        <position position="216"/>
    </location>
</feature>
<evidence type="ECO:0000256" key="2">
    <source>
        <dbReference type="ARBA" id="ARBA00022475"/>
    </source>
</evidence>
<evidence type="ECO:0000256" key="10">
    <source>
        <dbReference type="ARBA" id="ARBA00023209"/>
    </source>
</evidence>
<feature type="active site" evidence="12">
    <location>
        <position position="392"/>
    </location>
</feature>
<dbReference type="EC" id="2.7.8.-" evidence="12 13"/>
<dbReference type="InterPro" id="IPR022924">
    <property type="entry name" value="Cardiolipin_synthase"/>
</dbReference>
<evidence type="ECO:0000256" key="6">
    <source>
        <dbReference type="ARBA" id="ARBA00022737"/>
    </source>
</evidence>
<dbReference type="HAMAP" id="MF_01916">
    <property type="entry name" value="Cardiolipin_synth_Cls"/>
    <property type="match status" value="1"/>
</dbReference>
<dbReference type="Gene3D" id="3.30.870.10">
    <property type="entry name" value="Endonuclease Chain A"/>
    <property type="match status" value="2"/>
</dbReference>
<evidence type="ECO:0000313" key="16">
    <source>
        <dbReference type="Proteomes" id="UP000563151"/>
    </source>
</evidence>
<dbReference type="CDD" id="cd09110">
    <property type="entry name" value="PLDc_CLS_1"/>
    <property type="match status" value="1"/>
</dbReference>
<keyword evidence="8 12" id="KW-0443">Lipid metabolism</keyword>
<keyword evidence="6" id="KW-0677">Repeat</keyword>
<evidence type="ECO:0000256" key="4">
    <source>
        <dbReference type="ARBA" id="ARBA00022679"/>
    </source>
</evidence>
<dbReference type="PANTHER" id="PTHR21248">
    <property type="entry name" value="CARDIOLIPIN SYNTHASE"/>
    <property type="match status" value="1"/>
</dbReference>
<dbReference type="InterPro" id="IPR027379">
    <property type="entry name" value="CLS_N"/>
</dbReference>
<evidence type="ECO:0000256" key="11">
    <source>
        <dbReference type="ARBA" id="ARBA00023264"/>
    </source>
</evidence>
<keyword evidence="11 12" id="KW-1208">Phospholipid metabolism</keyword>
<evidence type="ECO:0000256" key="5">
    <source>
        <dbReference type="ARBA" id="ARBA00022692"/>
    </source>
</evidence>
<dbReference type="GO" id="GO:0005886">
    <property type="term" value="C:plasma membrane"/>
    <property type="evidence" value="ECO:0007669"/>
    <property type="project" value="UniProtKB-SubCell"/>
</dbReference>
<dbReference type="SUPFAM" id="SSF56024">
    <property type="entry name" value="Phospholipase D/nuclease"/>
    <property type="match status" value="2"/>
</dbReference>
<feature type="active site" evidence="12">
    <location>
        <position position="394"/>
    </location>
</feature>
<evidence type="ECO:0000256" key="13">
    <source>
        <dbReference type="NCBIfam" id="TIGR04265"/>
    </source>
</evidence>
<feature type="transmembrane region" description="Helical" evidence="12">
    <location>
        <begin position="6"/>
        <end position="22"/>
    </location>
</feature>
<protein>
    <recommendedName>
        <fullName evidence="12 13">Cardiolipin synthase</fullName>
        <shortName evidence="12">CL synthase</shortName>
        <ecNumber evidence="12 13">2.7.8.-</ecNumber>
    </recommendedName>
</protein>
<feature type="domain" description="PLD phosphodiesterase" evidence="14">
    <location>
        <begin position="204"/>
        <end position="231"/>
    </location>
</feature>
<evidence type="ECO:0000256" key="12">
    <source>
        <dbReference type="HAMAP-Rule" id="MF_01916"/>
    </source>
</evidence>
<gene>
    <name evidence="15" type="primary">cls</name>
    <name evidence="15" type="ORF">HGG79_20840</name>
</gene>
<feature type="domain" description="PLD phosphodiesterase" evidence="14">
    <location>
        <begin position="387"/>
        <end position="414"/>
    </location>
</feature>
<keyword evidence="9 12" id="KW-0472">Membrane</keyword>
<evidence type="ECO:0000256" key="1">
    <source>
        <dbReference type="ARBA" id="ARBA00004651"/>
    </source>
</evidence>
<dbReference type="InterPro" id="IPR030874">
    <property type="entry name" value="Cardiolipin_synth_Firmi"/>
</dbReference>
<proteinExistence type="inferred from homology"/>
<comment type="caution">
    <text evidence="15">The sequence shown here is derived from an EMBL/GenBank/DDBJ whole genome shotgun (WGS) entry which is preliminary data.</text>
</comment>
<dbReference type="InterPro" id="IPR001736">
    <property type="entry name" value="PLipase_D/transphosphatidylase"/>
</dbReference>
<dbReference type="CDD" id="cd09112">
    <property type="entry name" value="PLDc_CLS_2"/>
    <property type="match status" value="1"/>
</dbReference>
<dbReference type="PANTHER" id="PTHR21248:SF22">
    <property type="entry name" value="PHOSPHOLIPASE D"/>
    <property type="match status" value="1"/>
</dbReference>
<keyword evidence="10 12" id="KW-0594">Phospholipid biosynthesis</keyword>
<feature type="active site" evidence="12">
    <location>
        <position position="211"/>
    </location>
</feature>
<dbReference type="SMART" id="SM00155">
    <property type="entry name" value="PLDc"/>
    <property type="match status" value="2"/>
</dbReference>
<evidence type="ECO:0000259" key="14">
    <source>
        <dbReference type="PROSITE" id="PS50035"/>
    </source>
</evidence>
<dbReference type="Pfam" id="PF13396">
    <property type="entry name" value="PLDc_N"/>
    <property type="match status" value="1"/>
</dbReference>
<keyword evidence="4 12" id="KW-0808">Transferase</keyword>
<dbReference type="InterPro" id="IPR025202">
    <property type="entry name" value="PLD-like_dom"/>
</dbReference>
<dbReference type="GO" id="GO:0032049">
    <property type="term" value="P:cardiolipin biosynthetic process"/>
    <property type="evidence" value="ECO:0007669"/>
    <property type="project" value="UniProtKB-UniRule"/>
</dbReference>
<evidence type="ECO:0000256" key="9">
    <source>
        <dbReference type="ARBA" id="ARBA00023136"/>
    </source>
</evidence>
<dbReference type="Proteomes" id="UP000563151">
    <property type="component" value="Unassembled WGS sequence"/>
</dbReference>
<dbReference type="AlphaFoldDB" id="A0A923EBF2"/>
<keyword evidence="3 12" id="KW-0444">Lipid biosynthesis</keyword>
<dbReference type="PROSITE" id="PS50035">
    <property type="entry name" value="PLD"/>
    <property type="match status" value="2"/>
</dbReference>
<evidence type="ECO:0000256" key="7">
    <source>
        <dbReference type="ARBA" id="ARBA00022989"/>
    </source>
</evidence>
<sequence length="474" mass="54676">MPSLWSIFFLIYVLVIVLVIVLERKRPEKTISWLLVIALLPPIGIFLYIFLGRNWKVHKLNKDFSPKIKELIFKVINKIEDPEYIPLIALLAQNSESPLFVYNDITIFNNGQKKFDALKKELLKAKNHIHLEYYIVKNDKIGNEIKDLLIKKSLEGIKVRFIIDRVGSIKLGKKYIQDMIDAGVDVVQYSYFLAPILRMINTQINYRNHRKIVIIDGKVGFMGGINIGDEYLGKGKLGYWRDTHLMIKGDFVLALQGVFIDDFCTIKRANKDTSLFDDDFYTYFPEIKHYGNKIMQLAKSGPDSPYPAIMQSILKMISMAENHIYITTPYFVPTESIMDALKIAALGGIDVRILFPGRYDHFTVYYASRTYLAELIKCGVKVYFYNNKSFIHSKVMTVDGKISTVGTANMDIRSFELNYEINSIIYDDEVTKNLEDLFFEDLNYSTIFTEKDYDNVSPFTKALEAIARVFSALL</sequence>
<evidence type="ECO:0000313" key="15">
    <source>
        <dbReference type="EMBL" id="MBC2400172.1"/>
    </source>
</evidence>
<organism evidence="15 16">
    <name type="scientific">Clostridium tetanomorphum</name>
    <dbReference type="NCBI Taxonomy" id="1553"/>
    <lineage>
        <taxon>Bacteria</taxon>
        <taxon>Bacillati</taxon>
        <taxon>Bacillota</taxon>
        <taxon>Clostridia</taxon>
        <taxon>Eubacteriales</taxon>
        <taxon>Clostridiaceae</taxon>
        <taxon>Clostridium</taxon>
    </lineage>
</organism>
<keyword evidence="5 12" id="KW-0812">Transmembrane</keyword>
<keyword evidence="7 12" id="KW-1133">Transmembrane helix</keyword>
<dbReference type="EMBL" id="JAAZWO010000055">
    <property type="protein sequence ID" value="MBC2400172.1"/>
    <property type="molecule type" value="Genomic_DNA"/>
</dbReference>
<accession>A0A923EBF2</accession>
<keyword evidence="16" id="KW-1185">Reference proteome</keyword>
<dbReference type="NCBIfam" id="TIGR04265">
    <property type="entry name" value="bac_cardiolipin"/>
    <property type="match status" value="1"/>
</dbReference>
<evidence type="ECO:0000256" key="3">
    <source>
        <dbReference type="ARBA" id="ARBA00022516"/>
    </source>
</evidence>
<comment type="similarity">
    <text evidence="12">Belongs to the phospholipase D family. Cardiolipin synthase subfamily.</text>
</comment>
<feature type="active site" evidence="12">
    <location>
        <position position="399"/>
    </location>
</feature>
<reference evidence="15 16" key="1">
    <citation type="submission" date="2020-04" db="EMBL/GenBank/DDBJ databases">
        <title>Genomic insights into acetone-butanol-ethanol (ABE) fermentation by sequencing solventogenic clostridia strains.</title>
        <authorList>
            <person name="Brown S."/>
        </authorList>
    </citation>
    <scope>NUCLEOTIDE SEQUENCE [LARGE SCALE GENOMIC DNA]</scope>
    <source>
        <strain evidence="15 16">DJ011</strain>
    </source>
</reference>
<name>A0A923EBF2_CLOTT</name>
<dbReference type="GO" id="GO:0008808">
    <property type="term" value="F:cardiolipin synthase activity"/>
    <property type="evidence" value="ECO:0007669"/>
    <property type="project" value="UniProtKB-UniRule"/>
</dbReference>
<comment type="subcellular location">
    <subcellularLocation>
        <location evidence="1 12">Cell membrane</location>
        <topology evidence="1 12">Multi-pass membrane protein</topology>
    </subcellularLocation>
</comment>
<dbReference type="Pfam" id="PF13091">
    <property type="entry name" value="PLDc_2"/>
    <property type="match status" value="2"/>
</dbReference>
<feature type="transmembrane region" description="Helical" evidence="12">
    <location>
        <begin position="31"/>
        <end position="51"/>
    </location>
</feature>
<feature type="active site" evidence="12">
    <location>
        <position position="209"/>
    </location>
</feature>
<keyword evidence="2 12" id="KW-1003">Cell membrane</keyword>
<evidence type="ECO:0000256" key="8">
    <source>
        <dbReference type="ARBA" id="ARBA00023098"/>
    </source>
</evidence>
<comment type="function">
    <text evidence="12">Catalyzes the reversible phosphatidyl group transfer from one phosphatidylglycerol molecule to another to form cardiolipin (CL) (diphosphatidylglycerol) and glycerol.</text>
</comment>
<comment type="catalytic activity">
    <reaction evidence="12">
        <text>2 a 1,2-diacyl-sn-glycero-3-phospho-(1'-sn-glycerol) = a cardiolipin + glycerol</text>
        <dbReference type="Rhea" id="RHEA:31451"/>
        <dbReference type="ChEBI" id="CHEBI:17754"/>
        <dbReference type="ChEBI" id="CHEBI:62237"/>
        <dbReference type="ChEBI" id="CHEBI:64716"/>
    </reaction>
</comment>